<dbReference type="InterPro" id="IPR036979">
    <property type="entry name" value="CM_dom_sf"/>
</dbReference>
<feature type="domain" description="Chorismate mutase" evidence="1">
    <location>
        <begin position="68"/>
        <end position="163"/>
    </location>
</feature>
<accession>A0ABS6ZDA9</accession>
<protein>
    <recommendedName>
        <fullName evidence="1">Chorismate mutase domain-containing protein</fullName>
    </recommendedName>
</protein>
<dbReference type="Pfam" id="PF01817">
    <property type="entry name" value="CM_2"/>
    <property type="match status" value="1"/>
</dbReference>
<proteinExistence type="predicted"/>
<evidence type="ECO:0000259" key="1">
    <source>
        <dbReference type="PROSITE" id="PS51168"/>
    </source>
</evidence>
<dbReference type="InterPro" id="IPR002701">
    <property type="entry name" value="CM_II_prokaryot"/>
</dbReference>
<dbReference type="Gene3D" id="1.20.59.10">
    <property type="entry name" value="Chorismate mutase"/>
    <property type="match status" value="1"/>
</dbReference>
<dbReference type="PROSITE" id="PS51168">
    <property type="entry name" value="CHORISMATE_MUT_2"/>
    <property type="match status" value="1"/>
</dbReference>
<evidence type="ECO:0000313" key="3">
    <source>
        <dbReference type="Proteomes" id="UP000812013"/>
    </source>
</evidence>
<name>A0ABS6ZDA9_9ACTN</name>
<gene>
    <name evidence="2" type="ORF">GPJ59_28750</name>
</gene>
<dbReference type="SMART" id="SM00830">
    <property type="entry name" value="CM_2"/>
    <property type="match status" value="1"/>
</dbReference>
<dbReference type="Proteomes" id="UP000812013">
    <property type="component" value="Unassembled WGS sequence"/>
</dbReference>
<dbReference type="EMBL" id="WTFF01000292">
    <property type="protein sequence ID" value="MBW5485755.1"/>
    <property type="molecule type" value="Genomic_DNA"/>
</dbReference>
<dbReference type="RefSeq" id="WP_219670636.1">
    <property type="nucleotide sequence ID" value="NZ_WTFF01000292.1"/>
</dbReference>
<evidence type="ECO:0000313" key="2">
    <source>
        <dbReference type="EMBL" id="MBW5485755.1"/>
    </source>
</evidence>
<dbReference type="InterPro" id="IPR036263">
    <property type="entry name" value="Chorismate_II_sf"/>
</dbReference>
<comment type="caution">
    <text evidence="2">The sequence shown here is derived from an EMBL/GenBank/DDBJ whole genome shotgun (WGS) entry which is preliminary data.</text>
</comment>
<reference evidence="2 3" key="1">
    <citation type="submission" date="2019-12" db="EMBL/GenBank/DDBJ databases">
        <title>Genome sequence of Streptomyces bambusae.</title>
        <authorList>
            <person name="Bansal K."/>
            <person name="Choksket S."/>
            <person name="Korpole S."/>
            <person name="Patil P.B."/>
        </authorList>
    </citation>
    <scope>NUCLEOTIDE SEQUENCE [LARGE SCALE GENOMIC DNA]</scope>
    <source>
        <strain evidence="2 3">SK60</strain>
    </source>
</reference>
<dbReference type="SUPFAM" id="SSF48600">
    <property type="entry name" value="Chorismate mutase II"/>
    <property type="match status" value="1"/>
</dbReference>
<organism evidence="2 3">
    <name type="scientific">Streptomyces bambusae</name>
    <dbReference type="NCBI Taxonomy" id="1550616"/>
    <lineage>
        <taxon>Bacteria</taxon>
        <taxon>Bacillati</taxon>
        <taxon>Actinomycetota</taxon>
        <taxon>Actinomycetes</taxon>
        <taxon>Kitasatosporales</taxon>
        <taxon>Streptomycetaceae</taxon>
        <taxon>Streptomyces</taxon>
    </lineage>
</organism>
<sequence length="163" mass="16958">MLTASPVLTLPARLPAALPEPVPVPESVPVPAALPESVPVPEPAPVPAVGAASGTTCCTPRTAAASPVRAPADEEALCHRVDATDDQIIALIVQRAALVHEIQRNRAEAGRPTTRLARETQVIARYRGSLGRAGVDLALRLLNLCRYRGGRGSAEASQASCHS</sequence>
<keyword evidence="3" id="KW-1185">Reference proteome</keyword>